<dbReference type="Pfam" id="PF00010">
    <property type="entry name" value="HLH"/>
    <property type="match status" value="1"/>
</dbReference>
<dbReference type="Gene3D" id="4.10.280.10">
    <property type="entry name" value="Helix-loop-helix DNA-binding domain"/>
    <property type="match status" value="1"/>
</dbReference>
<dbReference type="PROSITE" id="PS50888">
    <property type="entry name" value="BHLH"/>
    <property type="match status" value="1"/>
</dbReference>
<accession>A0AAN8K7W6</accession>
<dbReference type="AlphaFoldDB" id="A0AAN8K7W6"/>
<proteinExistence type="predicted"/>
<keyword evidence="5" id="KW-0539">Nucleus</keyword>
<dbReference type="InterPro" id="IPR011598">
    <property type="entry name" value="bHLH_dom"/>
</dbReference>
<comment type="subcellular location">
    <subcellularLocation>
        <location evidence="1">Nucleus</location>
    </subcellularLocation>
</comment>
<dbReference type="GO" id="GO:0000122">
    <property type="term" value="P:negative regulation of transcription by RNA polymerase II"/>
    <property type="evidence" value="ECO:0007669"/>
    <property type="project" value="InterPro"/>
</dbReference>
<evidence type="ECO:0000259" key="7">
    <source>
        <dbReference type="PROSITE" id="PS50888"/>
    </source>
</evidence>
<evidence type="ECO:0000256" key="4">
    <source>
        <dbReference type="ARBA" id="ARBA00023163"/>
    </source>
</evidence>
<keyword evidence="2" id="KW-0678">Repressor</keyword>
<dbReference type="SUPFAM" id="SSF47459">
    <property type="entry name" value="HLH, helix-loop-helix DNA-binding domain"/>
    <property type="match status" value="1"/>
</dbReference>
<evidence type="ECO:0000256" key="1">
    <source>
        <dbReference type="ARBA" id="ARBA00004123"/>
    </source>
</evidence>
<dbReference type="GO" id="GO:0005737">
    <property type="term" value="C:cytoplasm"/>
    <property type="evidence" value="ECO:0007669"/>
    <property type="project" value="InterPro"/>
</dbReference>
<protein>
    <recommendedName>
        <fullName evidence="7">BHLH domain-containing protein</fullName>
    </recommendedName>
</protein>
<dbReference type="GO" id="GO:0005634">
    <property type="term" value="C:nucleus"/>
    <property type="evidence" value="ECO:0007669"/>
    <property type="project" value="UniProtKB-SubCell"/>
</dbReference>
<gene>
    <name evidence="8" type="ORF">SNE40_003461</name>
</gene>
<keyword evidence="9" id="KW-1185">Reference proteome</keyword>
<dbReference type="Proteomes" id="UP001347796">
    <property type="component" value="Unassembled WGS sequence"/>
</dbReference>
<organism evidence="8 9">
    <name type="scientific">Patella caerulea</name>
    <name type="common">Rayed Mediterranean limpet</name>
    <dbReference type="NCBI Taxonomy" id="87958"/>
    <lineage>
        <taxon>Eukaryota</taxon>
        <taxon>Metazoa</taxon>
        <taxon>Spiralia</taxon>
        <taxon>Lophotrochozoa</taxon>
        <taxon>Mollusca</taxon>
        <taxon>Gastropoda</taxon>
        <taxon>Patellogastropoda</taxon>
        <taxon>Patelloidea</taxon>
        <taxon>Patellidae</taxon>
        <taxon>Patella</taxon>
    </lineage>
</organism>
<reference evidence="8 9" key="1">
    <citation type="submission" date="2024-01" db="EMBL/GenBank/DDBJ databases">
        <title>The genome of the rayed Mediterranean limpet Patella caerulea (Linnaeus, 1758).</title>
        <authorList>
            <person name="Anh-Thu Weber A."/>
            <person name="Halstead-Nussloch G."/>
        </authorList>
    </citation>
    <scope>NUCLEOTIDE SEQUENCE [LARGE SCALE GENOMIC DNA]</scope>
    <source>
        <strain evidence="8">AATW-2023a</strain>
        <tissue evidence="8">Whole specimen</tissue>
    </source>
</reference>
<dbReference type="PANTHER" id="PTHR11723:SF17">
    <property type="entry name" value="PROTEIN EXTRA-MACROCHAETAE"/>
    <property type="match status" value="1"/>
</dbReference>
<name>A0AAN8K7W6_PATCE</name>
<evidence type="ECO:0000313" key="9">
    <source>
        <dbReference type="Proteomes" id="UP001347796"/>
    </source>
</evidence>
<evidence type="ECO:0000313" key="8">
    <source>
        <dbReference type="EMBL" id="KAK6191881.1"/>
    </source>
</evidence>
<dbReference type="GO" id="GO:0046983">
    <property type="term" value="F:protein dimerization activity"/>
    <property type="evidence" value="ECO:0007669"/>
    <property type="project" value="InterPro"/>
</dbReference>
<feature type="domain" description="BHLH" evidence="7">
    <location>
        <begin position="14"/>
        <end position="66"/>
    </location>
</feature>
<evidence type="ECO:0000256" key="2">
    <source>
        <dbReference type="ARBA" id="ARBA00022491"/>
    </source>
</evidence>
<feature type="region of interest" description="Disordered" evidence="6">
    <location>
        <begin position="104"/>
        <end position="129"/>
    </location>
</feature>
<dbReference type="InterPro" id="IPR036638">
    <property type="entry name" value="HLH_DNA-bd_sf"/>
</dbReference>
<evidence type="ECO:0000256" key="3">
    <source>
        <dbReference type="ARBA" id="ARBA00023015"/>
    </source>
</evidence>
<comment type="caution">
    <text evidence="8">The sequence shown here is derived from an EMBL/GenBank/DDBJ whole genome shotgun (WGS) entry which is preliminary data.</text>
</comment>
<dbReference type="GO" id="GO:0030154">
    <property type="term" value="P:cell differentiation"/>
    <property type="evidence" value="ECO:0007669"/>
    <property type="project" value="TreeGrafter"/>
</dbReference>
<dbReference type="EMBL" id="JAZGQO010000002">
    <property type="protein sequence ID" value="KAK6191881.1"/>
    <property type="molecule type" value="Genomic_DNA"/>
</dbReference>
<sequence length="129" mass="15023">MVRAVTARLNQSASQIIAKKHLKLHLRRIREREYSKLRALVPSVASKKKVTKVEVVEEAVRYIEELHQALLDRFKKKTGNNSGITEDAMRSFVCQMMPLAFNQPAQPRKNYEKQQKRASYLSLRRPKDC</sequence>
<dbReference type="SMART" id="SM00353">
    <property type="entry name" value="HLH"/>
    <property type="match status" value="1"/>
</dbReference>
<dbReference type="PANTHER" id="PTHR11723">
    <property type="entry name" value="DNA-BINDING PROTEIN INHIBITOR"/>
    <property type="match status" value="1"/>
</dbReference>
<dbReference type="GO" id="GO:0032922">
    <property type="term" value="P:circadian regulation of gene expression"/>
    <property type="evidence" value="ECO:0007669"/>
    <property type="project" value="TreeGrafter"/>
</dbReference>
<evidence type="ECO:0000256" key="5">
    <source>
        <dbReference type="ARBA" id="ARBA00023242"/>
    </source>
</evidence>
<evidence type="ECO:0000256" key="6">
    <source>
        <dbReference type="SAM" id="MobiDB-lite"/>
    </source>
</evidence>
<dbReference type="InterPro" id="IPR026052">
    <property type="entry name" value="DNA-bd_prot-inh"/>
</dbReference>
<keyword evidence="4" id="KW-0804">Transcription</keyword>
<keyword evidence="3" id="KW-0805">Transcription regulation</keyword>